<evidence type="ECO:0000313" key="3">
    <source>
        <dbReference type="EMBL" id="OGY29735.1"/>
    </source>
</evidence>
<gene>
    <name evidence="3" type="ORF">A3F35_00210</name>
</gene>
<feature type="transmembrane region" description="Helical" evidence="2">
    <location>
        <begin position="18"/>
        <end position="38"/>
    </location>
</feature>
<reference evidence="3 4" key="1">
    <citation type="journal article" date="2016" name="Nat. Commun.">
        <title>Thousands of microbial genomes shed light on interconnected biogeochemical processes in an aquifer system.</title>
        <authorList>
            <person name="Anantharaman K."/>
            <person name="Brown C.T."/>
            <person name="Hug L.A."/>
            <person name="Sharon I."/>
            <person name="Castelle C.J."/>
            <person name="Probst A.J."/>
            <person name="Thomas B.C."/>
            <person name="Singh A."/>
            <person name="Wilkins M.J."/>
            <person name="Karaoz U."/>
            <person name="Brodie E.L."/>
            <person name="Williams K.H."/>
            <person name="Hubbard S.S."/>
            <person name="Banfield J.F."/>
        </authorList>
    </citation>
    <scope>NUCLEOTIDE SEQUENCE [LARGE SCALE GENOMIC DNA]</scope>
</reference>
<sequence>MSNPLGKLVKKIAHKDQYFWTLITAFILISIPFTVYTAQIVRDLRSRAALSFLDSPCYNISSGVYKKIDVTGDYYLNTDDVNAVTAHYYSNYDPAYDLNSDGRVDAIDQLIVITKIPTTPRCVPVISYFEVSPSNITSGQAVTVTWSTQFATSATLNGVSVGSTPLHGTYSRTYYPTTTTPYTIRADNPLGASYTASTSWTVYVSSPPPPPPAPTVSIWADSTNISYNTSTTIHWSSTNATGCTASNGWSGSKSTSGSQSTGNLTSLRTYTLTCTGSGGTKSNSVTVNVSAAPLPNLSFSASPGSITSGQSSTLSWTSSNATTVTINNGVGTVAVNGTKVVSPTSSITYLATATGLGGSVSKSTSITVNGVPPPVVVVPPPSVSPPPPAVTSPPPSGSKPSSGSKPQGSSGNSPPAGQPASQIGVVTGKNDFLIGSRELTATVEGTNVYKKFLIHSGSEEISIDTSALTAGQTYNLKIAGEWVISQNISFAFSPNQKLNMGLLIIGDLNQTGNIDDSDVFEFLNGFNGDKFYDLNSDGVVNSVDYSILVGNMESK</sequence>
<evidence type="ECO:0008006" key="5">
    <source>
        <dbReference type="Google" id="ProtNLM"/>
    </source>
</evidence>
<protein>
    <recommendedName>
        <fullName evidence="5">Dockerin domain-containing protein</fullName>
    </recommendedName>
</protein>
<feature type="compositionally biased region" description="Low complexity" evidence="1">
    <location>
        <begin position="398"/>
        <end position="415"/>
    </location>
</feature>
<dbReference type="EMBL" id="MHCZ01000021">
    <property type="protein sequence ID" value="OGY29735.1"/>
    <property type="molecule type" value="Genomic_DNA"/>
</dbReference>
<dbReference type="Gene3D" id="1.10.1330.10">
    <property type="entry name" value="Dockerin domain"/>
    <property type="match status" value="1"/>
</dbReference>
<dbReference type="InterPro" id="IPR036439">
    <property type="entry name" value="Dockerin_dom_sf"/>
</dbReference>
<feature type="region of interest" description="Disordered" evidence="1">
    <location>
        <begin position="379"/>
        <end position="422"/>
    </location>
</feature>
<dbReference type="AlphaFoldDB" id="A0A1G1WPR7"/>
<dbReference type="Gene3D" id="2.60.40.4130">
    <property type="match status" value="1"/>
</dbReference>
<name>A0A1G1WPR7_9BACT</name>
<organism evidence="3 4">
    <name type="scientific">Candidatus Woykebacteria bacterium RIFCSPHIGHO2_12_FULL_45_10</name>
    <dbReference type="NCBI Taxonomy" id="1802603"/>
    <lineage>
        <taxon>Bacteria</taxon>
        <taxon>Candidatus Woykeibacteriota</taxon>
    </lineage>
</organism>
<keyword evidence="2" id="KW-0812">Transmembrane</keyword>
<dbReference type="STRING" id="1802603.A3F35_00210"/>
<evidence type="ECO:0000313" key="4">
    <source>
        <dbReference type="Proteomes" id="UP000178068"/>
    </source>
</evidence>
<comment type="caution">
    <text evidence="3">The sequence shown here is derived from an EMBL/GenBank/DDBJ whole genome shotgun (WGS) entry which is preliminary data.</text>
</comment>
<dbReference type="InterPro" id="IPR018247">
    <property type="entry name" value="EF_Hand_1_Ca_BS"/>
</dbReference>
<dbReference type="GO" id="GO:0000272">
    <property type="term" value="P:polysaccharide catabolic process"/>
    <property type="evidence" value="ECO:0007669"/>
    <property type="project" value="InterPro"/>
</dbReference>
<keyword evidence="2" id="KW-1133">Transmembrane helix</keyword>
<dbReference type="Proteomes" id="UP000178068">
    <property type="component" value="Unassembled WGS sequence"/>
</dbReference>
<evidence type="ECO:0000256" key="1">
    <source>
        <dbReference type="SAM" id="MobiDB-lite"/>
    </source>
</evidence>
<dbReference type="PROSITE" id="PS00018">
    <property type="entry name" value="EF_HAND_1"/>
    <property type="match status" value="2"/>
</dbReference>
<feature type="compositionally biased region" description="Pro residues" evidence="1">
    <location>
        <begin position="379"/>
        <end position="397"/>
    </location>
</feature>
<dbReference type="SUPFAM" id="SSF63446">
    <property type="entry name" value="Type I dockerin domain"/>
    <property type="match status" value="2"/>
</dbReference>
<accession>A0A1G1WPR7</accession>
<evidence type="ECO:0000256" key="2">
    <source>
        <dbReference type="SAM" id="Phobius"/>
    </source>
</evidence>
<proteinExistence type="predicted"/>
<keyword evidence="2" id="KW-0472">Membrane</keyword>